<evidence type="ECO:0000256" key="3">
    <source>
        <dbReference type="ARBA" id="ARBA00022679"/>
    </source>
</evidence>
<dbReference type="Proteomes" id="UP000005870">
    <property type="component" value="Chromosome"/>
</dbReference>
<dbReference type="InterPro" id="IPR035907">
    <property type="entry name" value="Hppk_sf"/>
</dbReference>
<accession>G7US48</accession>
<keyword evidence="3" id="KW-0808">Transferase</keyword>
<organism evidence="9 10">
    <name type="scientific">Pseudoxanthomonas spadix (strain BD-a59)</name>
    <dbReference type="NCBI Taxonomy" id="1045855"/>
    <lineage>
        <taxon>Bacteria</taxon>
        <taxon>Pseudomonadati</taxon>
        <taxon>Pseudomonadota</taxon>
        <taxon>Gammaproteobacteria</taxon>
        <taxon>Lysobacterales</taxon>
        <taxon>Lysobacteraceae</taxon>
        <taxon>Pseudoxanthomonas</taxon>
    </lineage>
</organism>
<dbReference type="HOGENOM" id="CLU_1884047_0_0_6"/>
<evidence type="ECO:0000259" key="8">
    <source>
        <dbReference type="Pfam" id="PF01288"/>
    </source>
</evidence>
<sequence>MTTRRYVLLLGSSLESPQVLRLAAELLSAQGLVEATSRCVQGPSVSAGDARHFHNQALVLACGLSPDALVPWLKATEAELGRVPGQAQCVIDIDLACECDAHGIVLWRDDAKLRHPLFVSLMQEVLDQLRGQPGS</sequence>
<dbReference type="EC" id="2.7.6.3" evidence="2"/>
<keyword evidence="4" id="KW-0547">Nucleotide-binding</keyword>
<dbReference type="UniPathway" id="UPA00077">
    <property type="reaction ID" value="UER00155"/>
</dbReference>
<dbReference type="RefSeq" id="WP_014162038.1">
    <property type="nucleotide sequence ID" value="NC_016147.2"/>
</dbReference>
<dbReference type="STRING" id="1045855.DSC_00320"/>
<evidence type="ECO:0000256" key="7">
    <source>
        <dbReference type="ARBA" id="ARBA00022909"/>
    </source>
</evidence>
<dbReference type="InterPro" id="IPR000550">
    <property type="entry name" value="Hppk"/>
</dbReference>
<dbReference type="Pfam" id="PF01288">
    <property type="entry name" value="HPPK"/>
    <property type="match status" value="1"/>
</dbReference>
<evidence type="ECO:0000256" key="2">
    <source>
        <dbReference type="ARBA" id="ARBA00013253"/>
    </source>
</evidence>
<reference evidence="9 10" key="1">
    <citation type="journal article" date="2012" name="J. Bacteriol.">
        <title>Complete Genome Sequence of the BTEX-Degrading Bacterium Pseudoxanthomonas spadix BD-a59.</title>
        <authorList>
            <person name="Lee S.H."/>
            <person name="Jin H.M."/>
            <person name="Lee H.J."/>
            <person name="Kim J.M."/>
            <person name="Jeon C.O."/>
        </authorList>
    </citation>
    <scope>NUCLEOTIDE SEQUENCE [LARGE SCALE GENOMIC DNA]</scope>
    <source>
        <strain evidence="9 10">BD-a59</strain>
    </source>
</reference>
<dbReference type="Gene3D" id="3.30.70.560">
    <property type="entry name" value="7,8-Dihydro-6-hydroxymethylpterin-pyrophosphokinase HPPK"/>
    <property type="match status" value="1"/>
</dbReference>
<dbReference type="GO" id="GO:0046654">
    <property type="term" value="P:tetrahydrofolate biosynthetic process"/>
    <property type="evidence" value="ECO:0007669"/>
    <property type="project" value="UniProtKB-UniPathway"/>
</dbReference>
<proteinExistence type="predicted"/>
<gene>
    <name evidence="9" type="ordered locus">DSC_00320</name>
</gene>
<dbReference type="GO" id="GO:0005524">
    <property type="term" value="F:ATP binding"/>
    <property type="evidence" value="ECO:0007669"/>
    <property type="project" value="UniProtKB-KW"/>
</dbReference>
<evidence type="ECO:0000256" key="5">
    <source>
        <dbReference type="ARBA" id="ARBA00022777"/>
    </source>
</evidence>
<evidence type="ECO:0000313" key="10">
    <source>
        <dbReference type="Proteomes" id="UP000005870"/>
    </source>
</evidence>
<dbReference type="GO" id="GO:0003848">
    <property type="term" value="F:2-amino-4-hydroxy-6-hydroxymethyldihydropteridine diphosphokinase activity"/>
    <property type="evidence" value="ECO:0007669"/>
    <property type="project" value="UniProtKB-EC"/>
</dbReference>
<dbReference type="GO" id="GO:0016301">
    <property type="term" value="F:kinase activity"/>
    <property type="evidence" value="ECO:0007669"/>
    <property type="project" value="UniProtKB-KW"/>
</dbReference>
<comment type="pathway">
    <text evidence="1">Cofactor biosynthesis; tetrahydrofolate biosynthesis; 2-amino-4-hydroxy-6-hydroxymethyl-7,8-dihydropteridine diphosphate from 7,8-dihydroneopterin triphosphate: step 4/4.</text>
</comment>
<keyword evidence="7" id="KW-0289">Folate biosynthesis</keyword>
<evidence type="ECO:0000313" key="9">
    <source>
        <dbReference type="EMBL" id="AER54717.1"/>
    </source>
</evidence>
<keyword evidence="5" id="KW-0418">Kinase</keyword>
<keyword evidence="6" id="KW-0067">ATP-binding</keyword>
<dbReference type="SUPFAM" id="SSF55083">
    <property type="entry name" value="6-hydroxymethyl-7,8-dihydropterin pyrophosphokinase, HPPK"/>
    <property type="match status" value="1"/>
</dbReference>
<dbReference type="GO" id="GO:0046656">
    <property type="term" value="P:folic acid biosynthetic process"/>
    <property type="evidence" value="ECO:0007669"/>
    <property type="project" value="UniProtKB-KW"/>
</dbReference>
<keyword evidence="10" id="KW-1185">Reference proteome</keyword>
<feature type="domain" description="7,8-dihydro-6-hydroxymethylpterin-pyrophosphokinase" evidence="8">
    <location>
        <begin position="8"/>
        <end position="97"/>
    </location>
</feature>
<protein>
    <recommendedName>
        <fullName evidence="2">2-amino-4-hydroxy-6-hydroxymethyldihydropteridine diphosphokinase</fullName>
        <ecNumber evidence="2">2.7.6.3</ecNumber>
    </recommendedName>
</protein>
<dbReference type="AlphaFoldDB" id="G7US48"/>
<dbReference type="EMBL" id="CP003093">
    <property type="protein sequence ID" value="AER54717.1"/>
    <property type="molecule type" value="Genomic_DNA"/>
</dbReference>
<evidence type="ECO:0000256" key="6">
    <source>
        <dbReference type="ARBA" id="ARBA00022840"/>
    </source>
</evidence>
<dbReference type="OrthoDB" id="5987842at2"/>
<dbReference type="KEGG" id="psd:DSC_00320"/>
<evidence type="ECO:0000256" key="4">
    <source>
        <dbReference type="ARBA" id="ARBA00022741"/>
    </source>
</evidence>
<evidence type="ECO:0000256" key="1">
    <source>
        <dbReference type="ARBA" id="ARBA00005051"/>
    </source>
</evidence>
<dbReference type="eggNOG" id="COG0801">
    <property type="taxonomic scope" value="Bacteria"/>
</dbReference>
<name>G7US48_PSEUP</name>